<evidence type="ECO:0000256" key="7">
    <source>
        <dbReference type="ARBA" id="ARBA00023128"/>
    </source>
</evidence>
<dbReference type="GO" id="GO:0016020">
    <property type="term" value="C:membrane"/>
    <property type="evidence" value="ECO:0007669"/>
    <property type="project" value="UniProtKB-SubCell"/>
</dbReference>
<evidence type="ECO:0000256" key="10">
    <source>
        <dbReference type="ARBA" id="ARBA00030006"/>
    </source>
</evidence>
<dbReference type="Proteomes" id="UP001055439">
    <property type="component" value="Chromosome 8"/>
</dbReference>
<feature type="compositionally biased region" description="Polar residues" evidence="14">
    <location>
        <begin position="202"/>
        <end position="220"/>
    </location>
</feature>
<dbReference type="InterPro" id="IPR011249">
    <property type="entry name" value="Metalloenz_LuxS/M16"/>
</dbReference>
<evidence type="ECO:0000256" key="12">
    <source>
        <dbReference type="PROSITE-ProRule" id="PRU00649"/>
    </source>
</evidence>
<dbReference type="GO" id="GO:0046872">
    <property type="term" value="F:metal ion binding"/>
    <property type="evidence" value="ECO:0007669"/>
    <property type="project" value="InterPro"/>
</dbReference>
<name>A0A9E7HDA7_9LILI</name>
<organism evidence="16 17">
    <name type="scientific">Musa troglodytarum</name>
    <name type="common">fe'i banana</name>
    <dbReference type="NCBI Taxonomy" id="320322"/>
    <lineage>
        <taxon>Eukaryota</taxon>
        <taxon>Viridiplantae</taxon>
        <taxon>Streptophyta</taxon>
        <taxon>Embryophyta</taxon>
        <taxon>Tracheophyta</taxon>
        <taxon>Spermatophyta</taxon>
        <taxon>Magnoliopsida</taxon>
        <taxon>Liliopsida</taxon>
        <taxon>Zingiberales</taxon>
        <taxon>Musaceae</taxon>
        <taxon>Musa</taxon>
    </lineage>
</organism>
<evidence type="ECO:0000256" key="5">
    <source>
        <dbReference type="ARBA" id="ARBA00007261"/>
    </source>
</evidence>
<dbReference type="CDD" id="cd00183">
    <property type="entry name" value="TFIIS_I"/>
    <property type="match status" value="1"/>
</dbReference>
<evidence type="ECO:0000256" key="11">
    <source>
        <dbReference type="ARBA" id="ARBA00032315"/>
    </source>
</evidence>
<dbReference type="GO" id="GO:0005739">
    <property type="term" value="C:mitochondrion"/>
    <property type="evidence" value="ECO:0007669"/>
    <property type="project" value="UniProtKB-SubCell"/>
</dbReference>
<evidence type="ECO:0000256" key="2">
    <source>
        <dbReference type="ARBA" id="ARBA00004123"/>
    </source>
</evidence>
<proteinExistence type="inferred from homology"/>
<dbReference type="GO" id="GO:0006508">
    <property type="term" value="P:proteolysis"/>
    <property type="evidence" value="ECO:0007669"/>
    <property type="project" value="InterPro"/>
</dbReference>
<dbReference type="InterPro" id="IPR011765">
    <property type="entry name" value="Pept_M16_N"/>
</dbReference>
<comment type="function">
    <text evidence="1">Substrate recognition and binding subunit of the essential mitochondrial processing protease (MPP), which cleaves the mitochondrial sequence off newly imported precursors proteins.</text>
</comment>
<dbReference type="PROSITE" id="PS00143">
    <property type="entry name" value="INSULINASE"/>
    <property type="match status" value="1"/>
</dbReference>
<feature type="region of interest" description="Disordered" evidence="14">
    <location>
        <begin position="71"/>
        <end position="99"/>
    </location>
</feature>
<keyword evidence="6" id="KW-0809">Transit peptide</keyword>
<dbReference type="OrthoDB" id="10251424at2759"/>
<dbReference type="Gene3D" id="3.30.830.10">
    <property type="entry name" value="Metalloenzyme, LuxS/M16 peptidase-like"/>
    <property type="match status" value="2"/>
</dbReference>
<evidence type="ECO:0000256" key="14">
    <source>
        <dbReference type="SAM" id="MobiDB-lite"/>
    </source>
</evidence>
<dbReference type="InterPro" id="IPR035441">
    <property type="entry name" value="TFIIS/LEDGF_dom_sf"/>
</dbReference>
<keyword evidence="7" id="KW-0496">Mitochondrion</keyword>
<dbReference type="PANTHER" id="PTHR11851:SF49">
    <property type="entry name" value="MITOCHONDRIAL-PROCESSING PEPTIDASE SUBUNIT ALPHA"/>
    <property type="match status" value="1"/>
</dbReference>
<dbReference type="GO" id="GO:0005634">
    <property type="term" value="C:nucleus"/>
    <property type="evidence" value="ECO:0007669"/>
    <property type="project" value="UniProtKB-SubCell"/>
</dbReference>
<evidence type="ECO:0000256" key="4">
    <source>
        <dbReference type="ARBA" id="ARBA00004370"/>
    </source>
</evidence>
<protein>
    <recommendedName>
        <fullName evidence="10">Alpha-MPP</fullName>
    </recommendedName>
    <alternativeName>
        <fullName evidence="11">Inactive zinc metalloprotease alpha</fullName>
    </alternativeName>
</protein>
<feature type="region of interest" description="Disordered" evidence="14">
    <location>
        <begin position="184"/>
        <end position="264"/>
    </location>
</feature>
<feature type="compositionally biased region" description="Low complexity" evidence="14">
    <location>
        <begin position="223"/>
        <end position="233"/>
    </location>
</feature>
<keyword evidence="9 12" id="KW-0539">Nucleus</keyword>
<evidence type="ECO:0000313" key="16">
    <source>
        <dbReference type="EMBL" id="URE27969.1"/>
    </source>
</evidence>
<gene>
    <name evidence="16" type="ORF">MUK42_15804</name>
</gene>
<accession>A0A9E7HDA7</accession>
<comment type="similarity">
    <text evidence="5 13">Belongs to the peptidase M16 family.</text>
</comment>
<feature type="compositionally biased region" description="Polar residues" evidence="14">
    <location>
        <begin position="184"/>
        <end position="193"/>
    </location>
</feature>
<feature type="domain" description="TFIIS N-terminal" evidence="15">
    <location>
        <begin position="109"/>
        <end position="181"/>
    </location>
</feature>
<dbReference type="InterPro" id="IPR007863">
    <property type="entry name" value="Peptidase_M16_C"/>
</dbReference>
<dbReference type="Pfam" id="PF00675">
    <property type="entry name" value="Peptidase_M16"/>
    <property type="match status" value="1"/>
</dbReference>
<keyword evidence="8" id="KW-0472">Membrane</keyword>
<evidence type="ECO:0000259" key="15">
    <source>
        <dbReference type="PROSITE" id="PS51319"/>
    </source>
</evidence>
<dbReference type="FunFam" id="3.30.830.10:FF:000022">
    <property type="entry name" value="mitochondrial-processing peptidase subunit alpha"/>
    <property type="match status" value="1"/>
</dbReference>
<sequence>MIGGEELGVESGGATSRSEEAMDAEELRRMLRSSGVDLWALLETAVAVAAADHAEELRARRDGIVERLYAPPAPLQKEEKGSSSPVMKTVHREEDEEDVEVNVEKRNVLAIKKSLEDADQRSEDSLVGLLQDLLDTDITFKALKETDIGRHVNVLRKHSSDEVRGLAKQVVRKWKDLVDGWVKSNSAGDSTASPAILADGDSPSQHLGKNHQNGHQTPERGSSPHSHYDYSSSERNTSETMEPKAKVNPPRKEAPPTKPNGSATPSVMCFAAFLRVSAFYESFIFFPPVYRYQTSQKLLDPEKLASARRRLHENYREAQNDEYDLRFRHSYTNAGSEPERNRRVGGLTTYTSSRDRAWFVRLGDGDTASTKTNKQRRIAFLKASRRWIVIDPRRTCSGSNFHARFRSLPPPQNPQSRQRGCERGFSLVRCSGKMFRSAKRFRLDELFKNGAIRKGGLMALMALTMHDGTSGHGVASRYLSHEPLSYSEDSYTKCIPPLFHPLPGLKLPICLPDSAERNPTKVTTLPNGLRVASEDALGPAACVGIFVDSGSIYETEESTGVTHLLERLAFKSTKHRSHLQIIHEVESIGGNVGASASREQMGYSYDTLKAYLPAAAELLIDCVRNPVFLESEVQEQINRIKWEIGDITKDPQQFLLDSLHLAGYSGALGKPLMAPESALERINGSKIGKFHQENYTADRMVLAAFGVDHEHLLAIAEPLLYDLERGIAMEVPKSTYTGGDFRHKIYSEKTHVALAFEVPGGWRHEKDATALTVLQTLMGGGGSFSAGGPGKGMHSRLYLRVLNKYQEVQSFLAFSSICNETGLFGVHLITGSDFVAKAVDVAVNELHAIATPGQVTELELHRAKNATRLAILLNLESRAIVAEDIGRQILTYGCRKPVDYFLRCLDELTLDDLTILAQKMLSSPLTMASWGDVDRVPSYASVAQRFQASI</sequence>
<dbReference type="InterPro" id="IPR001431">
    <property type="entry name" value="Pept_M16_Zn_BS"/>
</dbReference>
<feature type="region of interest" description="Disordered" evidence="14">
    <location>
        <begin position="1"/>
        <end position="24"/>
    </location>
</feature>
<dbReference type="SUPFAM" id="SSF63411">
    <property type="entry name" value="LuxS/MPP-like metallohydrolase"/>
    <property type="match status" value="2"/>
</dbReference>
<evidence type="ECO:0000256" key="9">
    <source>
        <dbReference type="ARBA" id="ARBA00023242"/>
    </source>
</evidence>
<evidence type="ECO:0000256" key="13">
    <source>
        <dbReference type="RuleBase" id="RU004447"/>
    </source>
</evidence>
<dbReference type="Pfam" id="PF08711">
    <property type="entry name" value="Med26"/>
    <property type="match status" value="1"/>
</dbReference>
<dbReference type="PANTHER" id="PTHR11851">
    <property type="entry name" value="METALLOPROTEASE"/>
    <property type="match status" value="1"/>
</dbReference>
<dbReference type="FunFam" id="3.30.830.10:FF:000008">
    <property type="entry name" value="Mitochondrial-processing peptidase subunit beta"/>
    <property type="match status" value="1"/>
</dbReference>
<evidence type="ECO:0000256" key="1">
    <source>
        <dbReference type="ARBA" id="ARBA00002123"/>
    </source>
</evidence>
<dbReference type="GO" id="GO:0004222">
    <property type="term" value="F:metalloendopeptidase activity"/>
    <property type="evidence" value="ECO:0007669"/>
    <property type="project" value="InterPro"/>
</dbReference>
<dbReference type="PROSITE" id="PS51319">
    <property type="entry name" value="TFIIS_N"/>
    <property type="match status" value="1"/>
</dbReference>
<feature type="region of interest" description="Disordered" evidence="14">
    <location>
        <begin position="401"/>
        <end position="420"/>
    </location>
</feature>
<dbReference type="Pfam" id="PF05193">
    <property type="entry name" value="Peptidase_M16_C"/>
    <property type="match status" value="1"/>
</dbReference>
<dbReference type="SMART" id="SM00509">
    <property type="entry name" value="TFS2N"/>
    <property type="match status" value="1"/>
</dbReference>
<dbReference type="InterPro" id="IPR017923">
    <property type="entry name" value="TFIIS_N"/>
</dbReference>
<keyword evidence="17" id="KW-1185">Reference proteome</keyword>
<dbReference type="EMBL" id="CP097510">
    <property type="protein sequence ID" value="URE27969.1"/>
    <property type="molecule type" value="Genomic_DNA"/>
</dbReference>
<evidence type="ECO:0000256" key="6">
    <source>
        <dbReference type="ARBA" id="ARBA00022946"/>
    </source>
</evidence>
<dbReference type="Gene3D" id="1.20.930.10">
    <property type="entry name" value="Conserved domain common to transcription factors TFIIS, elongin A, CRSP70"/>
    <property type="match status" value="1"/>
</dbReference>
<dbReference type="AlphaFoldDB" id="A0A9E7HDA7"/>
<evidence type="ECO:0000256" key="8">
    <source>
        <dbReference type="ARBA" id="ARBA00023136"/>
    </source>
</evidence>
<comment type="subcellular location">
    <subcellularLocation>
        <location evidence="4">Membrane</location>
    </subcellularLocation>
    <subcellularLocation>
        <location evidence="3">Mitochondrion</location>
    </subcellularLocation>
    <subcellularLocation>
        <location evidence="2 12">Nucleus</location>
    </subcellularLocation>
</comment>
<dbReference type="SUPFAM" id="SSF47676">
    <property type="entry name" value="Conserved domain common to transcription factors TFIIS, elongin A, CRSP70"/>
    <property type="match status" value="1"/>
</dbReference>
<evidence type="ECO:0000256" key="3">
    <source>
        <dbReference type="ARBA" id="ARBA00004173"/>
    </source>
</evidence>
<dbReference type="InterPro" id="IPR003617">
    <property type="entry name" value="TFIIS/CRSP70_N_sub"/>
</dbReference>
<reference evidence="16" key="1">
    <citation type="submission" date="2022-05" db="EMBL/GenBank/DDBJ databases">
        <title>The Musa troglodytarum L. genome provides insights into the mechanism of non-climacteric behaviour and enrichment of carotenoids.</title>
        <authorList>
            <person name="Wang J."/>
        </authorList>
    </citation>
    <scope>NUCLEOTIDE SEQUENCE</scope>
    <source>
        <tissue evidence="16">Leaf</tissue>
    </source>
</reference>
<dbReference type="InterPro" id="IPR050361">
    <property type="entry name" value="MPP/UQCRC_Complex"/>
</dbReference>
<feature type="compositionally biased region" description="Basic and acidic residues" evidence="14">
    <location>
        <begin position="241"/>
        <end position="255"/>
    </location>
</feature>
<evidence type="ECO:0000313" key="17">
    <source>
        <dbReference type="Proteomes" id="UP001055439"/>
    </source>
</evidence>